<dbReference type="Proteomes" id="UP000290288">
    <property type="component" value="Unassembled WGS sequence"/>
</dbReference>
<organism evidence="2 3">
    <name type="scientific">Candolleomyces aberdarensis</name>
    <dbReference type="NCBI Taxonomy" id="2316362"/>
    <lineage>
        <taxon>Eukaryota</taxon>
        <taxon>Fungi</taxon>
        <taxon>Dikarya</taxon>
        <taxon>Basidiomycota</taxon>
        <taxon>Agaricomycotina</taxon>
        <taxon>Agaricomycetes</taxon>
        <taxon>Agaricomycetidae</taxon>
        <taxon>Agaricales</taxon>
        <taxon>Agaricineae</taxon>
        <taxon>Psathyrellaceae</taxon>
        <taxon>Candolleomyces</taxon>
    </lineage>
</organism>
<feature type="transmembrane region" description="Helical" evidence="1">
    <location>
        <begin position="7"/>
        <end position="27"/>
    </location>
</feature>
<dbReference type="EMBL" id="SDEE01000035">
    <property type="protein sequence ID" value="RXW23694.1"/>
    <property type="molecule type" value="Genomic_DNA"/>
</dbReference>
<evidence type="ECO:0000313" key="2">
    <source>
        <dbReference type="EMBL" id="RXW23694.1"/>
    </source>
</evidence>
<proteinExistence type="predicted"/>
<accession>A0A4Q2DWP9</accession>
<reference evidence="2 3" key="1">
    <citation type="submission" date="2019-01" db="EMBL/GenBank/DDBJ databases">
        <title>Draft genome sequence of Psathyrella aberdarensis IHI B618.</title>
        <authorList>
            <person name="Buettner E."/>
            <person name="Kellner H."/>
        </authorList>
    </citation>
    <scope>NUCLEOTIDE SEQUENCE [LARGE SCALE GENOMIC DNA]</scope>
    <source>
        <strain evidence="2 3">IHI B618</strain>
    </source>
</reference>
<gene>
    <name evidence="2" type="ORF">EST38_g2158</name>
</gene>
<name>A0A4Q2DWP9_9AGAR</name>
<dbReference type="STRING" id="2316362.A0A4Q2DWP9"/>
<keyword evidence="1" id="KW-1133">Transmembrane helix</keyword>
<sequence>MAPRKRLLIIGFIVATSLYLVATGWFGTGFYRRQGYYDDDDILLNAAAANANSVGGVQSNKPPVTSSNKRILLVSALYPLSKSKHSLEDYQWWLWNYLGHVKTDIYFFAPPALHDLVSQARPKPNAANSKEGSNFFMKLNTTYPTVFDVPPLKGLRQSYEEIHAKDRERSYHSAELYAVWNAKPFFLKEGLREMKETWGKDYDYAFWVDAGSFRESPHKYEDWPDPARVEEVFAHASSEDSIFIPMHGMPSFKWRKWKEEMGPVDQDISEGSFFGGSQKAIEWYTSTFYTYHDHYLSLGHFVGKDQTLINAILLLFPDRFTTVFWRDITQRGFVRTYIGIACGGEWWYYQFFLANSQTRTEMEKIWLEKQSNRQKKVQEWLVGKPQCPLIPPLTLKEVLYRAFGPYWKPVPATVVPKKHVR</sequence>
<keyword evidence="1" id="KW-0472">Membrane</keyword>
<evidence type="ECO:0000313" key="3">
    <source>
        <dbReference type="Proteomes" id="UP000290288"/>
    </source>
</evidence>
<keyword evidence="1" id="KW-0812">Transmembrane</keyword>
<dbReference type="AlphaFoldDB" id="A0A4Q2DWP9"/>
<protein>
    <submittedName>
        <fullName evidence="2">Uncharacterized protein</fullName>
    </submittedName>
</protein>
<evidence type="ECO:0000256" key="1">
    <source>
        <dbReference type="SAM" id="Phobius"/>
    </source>
</evidence>
<comment type="caution">
    <text evidence="2">The sequence shown here is derived from an EMBL/GenBank/DDBJ whole genome shotgun (WGS) entry which is preliminary data.</text>
</comment>
<dbReference type="OrthoDB" id="411632at2759"/>
<keyword evidence="3" id="KW-1185">Reference proteome</keyword>